<keyword evidence="3" id="KW-1185">Reference proteome</keyword>
<dbReference type="PANTHER" id="PTHR48237">
    <property type="entry name" value="GAMMA-TUBULIN COMPLEX COMPONENT"/>
    <property type="match status" value="1"/>
</dbReference>
<sequence>QLDFVCDCIAVLAAKEPSPVKSRPTMVNLEEPGILLTPAIVKLTFDKAPLLCLHRRESPPPITLRLRFPISTPQPSAPQTAVSTSVLSIIFRGYFSVSKASQPPPTLPVFRHTASPPPPILIPMEEELTGLLGNNSIEDASWLCSLSETELDMLITLKMLVLQRAKVIGHEELAQKFDLKMLRALGLILMECVKEKIEGLSHIPGLSNARDIIDGCNILKSNSANLLSVEELKACIVTAEKKRRKKRPREETTPNGKNKDEEPIYSLDQEKLSSPFASSGRERD</sequence>
<proteinExistence type="predicted"/>
<evidence type="ECO:0008006" key="4">
    <source>
        <dbReference type="Google" id="ProtNLM"/>
    </source>
</evidence>
<feature type="compositionally biased region" description="Basic and acidic residues" evidence="1">
    <location>
        <begin position="248"/>
        <end position="262"/>
    </location>
</feature>
<comment type="caution">
    <text evidence="2">The sequence shown here is derived from an EMBL/GenBank/DDBJ whole genome shotgun (WGS) entry which is preliminary data.</text>
</comment>
<dbReference type="EMBL" id="JAKUCV010000203">
    <property type="protein sequence ID" value="KAJ4850839.1"/>
    <property type="molecule type" value="Genomic_DNA"/>
</dbReference>
<protein>
    <recommendedName>
        <fullName evidence="4">Gamma-tubulin complex component</fullName>
    </recommendedName>
</protein>
<dbReference type="AlphaFoldDB" id="A0A9Q0GLQ5"/>
<organism evidence="2 3">
    <name type="scientific">Turnera subulata</name>
    <dbReference type="NCBI Taxonomy" id="218843"/>
    <lineage>
        <taxon>Eukaryota</taxon>
        <taxon>Viridiplantae</taxon>
        <taxon>Streptophyta</taxon>
        <taxon>Embryophyta</taxon>
        <taxon>Tracheophyta</taxon>
        <taxon>Spermatophyta</taxon>
        <taxon>Magnoliopsida</taxon>
        <taxon>eudicotyledons</taxon>
        <taxon>Gunneridae</taxon>
        <taxon>Pentapetalae</taxon>
        <taxon>rosids</taxon>
        <taxon>fabids</taxon>
        <taxon>Malpighiales</taxon>
        <taxon>Passifloraceae</taxon>
        <taxon>Turnera</taxon>
    </lineage>
</organism>
<accession>A0A9Q0GLQ5</accession>
<feature type="region of interest" description="Disordered" evidence="1">
    <location>
        <begin position="241"/>
        <end position="284"/>
    </location>
</feature>
<dbReference type="OrthoDB" id="1417760at2759"/>
<feature type="non-terminal residue" evidence="2">
    <location>
        <position position="1"/>
    </location>
</feature>
<evidence type="ECO:0000256" key="1">
    <source>
        <dbReference type="SAM" id="MobiDB-lite"/>
    </source>
</evidence>
<dbReference type="PANTHER" id="PTHR48237:SF1">
    <property type="entry name" value="SPC97_SPC98 FAMILY OF SPINDLE POLE BODY (SBP) COMPONENT"/>
    <property type="match status" value="1"/>
</dbReference>
<reference evidence="2" key="2">
    <citation type="journal article" date="2023" name="Plants (Basel)">
        <title>Annotation of the Turnera subulata (Passifloraceae) Draft Genome Reveals the S-Locus Evolved after the Divergence of Turneroideae from Passifloroideae in a Stepwise Manner.</title>
        <authorList>
            <person name="Henning P.M."/>
            <person name="Roalson E.H."/>
            <person name="Mir W."/>
            <person name="McCubbin A.G."/>
            <person name="Shore J.S."/>
        </authorList>
    </citation>
    <scope>NUCLEOTIDE SEQUENCE</scope>
    <source>
        <strain evidence="2">F60SS</strain>
    </source>
</reference>
<dbReference type="Proteomes" id="UP001141552">
    <property type="component" value="Unassembled WGS sequence"/>
</dbReference>
<evidence type="ECO:0000313" key="3">
    <source>
        <dbReference type="Proteomes" id="UP001141552"/>
    </source>
</evidence>
<gene>
    <name evidence="2" type="ORF">Tsubulata_023918</name>
</gene>
<evidence type="ECO:0000313" key="2">
    <source>
        <dbReference type="EMBL" id="KAJ4850839.1"/>
    </source>
</evidence>
<reference evidence="2" key="1">
    <citation type="submission" date="2022-02" db="EMBL/GenBank/DDBJ databases">
        <authorList>
            <person name="Henning P.M."/>
            <person name="McCubbin A.G."/>
            <person name="Shore J.S."/>
        </authorList>
    </citation>
    <scope>NUCLEOTIDE SEQUENCE</scope>
    <source>
        <strain evidence="2">F60SS</strain>
        <tissue evidence="2">Leaves</tissue>
    </source>
</reference>
<name>A0A9Q0GLQ5_9ROSI</name>